<sequence>MLAIKNLCKQFDGLKAVNNVSIHIEKGTTFGLVGESGSGKSTIGNMIIGLLNPTSGSIQLEGLDLWDSKNKFIRPSPGKMQIVFQDPQSSLDSRLSIRNIVTEPVRALPFKQRKEKMSKEYLATLMRQVGMNEDHLERYPHEFSGGQRQRIAIARAIITDPEFIILDEPTSALDVSVQAQILNLLKTLQRELNLTYLFISHDMSVIRYMSDRIGVLFHGEMVEEGETEQIFKFPKEQYTKTLFASLPQLSK</sequence>
<dbReference type="InterPro" id="IPR003593">
    <property type="entry name" value="AAA+_ATPase"/>
</dbReference>
<dbReference type="Pfam" id="PF00005">
    <property type="entry name" value="ABC_tran"/>
    <property type="match status" value="1"/>
</dbReference>
<evidence type="ECO:0000256" key="1">
    <source>
        <dbReference type="ARBA" id="ARBA00005417"/>
    </source>
</evidence>
<keyword evidence="2" id="KW-0813">Transport</keyword>
<evidence type="ECO:0000256" key="2">
    <source>
        <dbReference type="ARBA" id="ARBA00022448"/>
    </source>
</evidence>
<evidence type="ECO:0000313" key="7">
    <source>
        <dbReference type="Proteomes" id="UP001597218"/>
    </source>
</evidence>
<dbReference type="Gene3D" id="3.40.50.300">
    <property type="entry name" value="P-loop containing nucleotide triphosphate hydrolases"/>
    <property type="match status" value="1"/>
</dbReference>
<gene>
    <name evidence="6" type="ORF">ACFSFY_07415</name>
</gene>
<evidence type="ECO:0000256" key="3">
    <source>
        <dbReference type="ARBA" id="ARBA00022741"/>
    </source>
</evidence>
<keyword evidence="3" id="KW-0547">Nucleotide-binding</keyword>
<dbReference type="PANTHER" id="PTHR43776">
    <property type="entry name" value="TRANSPORT ATP-BINDING PROTEIN"/>
    <property type="match status" value="1"/>
</dbReference>
<organism evidence="6 7">
    <name type="scientific">Sporosarcina siberiensis</name>
    <dbReference type="NCBI Taxonomy" id="1365606"/>
    <lineage>
        <taxon>Bacteria</taxon>
        <taxon>Bacillati</taxon>
        <taxon>Bacillota</taxon>
        <taxon>Bacilli</taxon>
        <taxon>Bacillales</taxon>
        <taxon>Caryophanaceae</taxon>
        <taxon>Sporosarcina</taxon>
    </lineage>
</organism>
<dbReference type="RefSeq" id="WP_381536741.1">
    <property type="nucleotide sequence ID" value="NZ_JBHUGI010000021.1"/>
</dbReference>
<keyword evidence="7" id="KW-1185">Reference proteome</keyword>
<dbReference type="InterPro" id="IPR027417">
    <property type="entry name" value="P-loop_NTPase"/>
</dbReference>
<keyword evidence="4 6" id="KW-0067">ATP-binding</keyword>
<evidence type="ECO:0000256" key="4">
    <source>
        <dbReference type="ARBA" id="ARBA00022840"/>
    </source>
</evidence>
<dbReference type="Proteomes" id="UP001597218">
    <property type="component" value="Unassembled WGS sequence"/>
</dbReference>
<reference evidence="7" key="1">
    <citation type="journal article" date="2019" name="Int. J. Syst. Evol. Microbiol.">
        <title>The Global Catalogue of Microorganisms (GCM) 10K type strain sequencing project: providing services to taxonomists for standard genome sequencing and annotation.</title>
        <authorList>
            <consortium name="The Broad Institute Genomics Platform"/>
            <consortium name="The Broad Institute Genome Sequencing Center for Infectious Disease"/>
            <person name="Wu L."/>
            <person name="Ma J."/>
        </authorList>
    </citation>
    <scope>NUCLEOTIDE SEQUENCE [LARGE SCALE GENOMIC DNA]</scope>
    <source>
        <strain evidence="7">CGMCC 4.7177</strain>
    </source>
</reference>
<dbReference type="InterPro" id="IPR017871">
    <property type="entry name" value="ABC_transporter-like_CS"/>
</dbReference>
<dbReference type="InterPro" id="IPR003439">
    <property type="entry name" value="ABC_transporter-like_ATP-bd"/>
</dbReference>
<dbReference type="PROSITE" id="PS50893">
    <property type="entry name" value="ABC_TRANSPORTER_2"/>
    <property type="match status" value="1"/>
</dbReference>
<feature type="domain" description="ABC transporter" evidence="5">
    <location>
        <begin position="2"/>
        <end position="243"/>
    </location>
</feature>
<dbReference type="PANTHER" id="PTHR43776:SF7">
    <property type="entry name" value="D,D-DIPEPTIDE TRANSPORT ATP-BINDING PROTEIN DDPF-RELATED"/>
    <property type="match status" value="1"/>
</dbReference>
<accession>A0ABW4SEL4</accession>
<protein>
    <submittedName>
        <fullName evidence="6">ABC transporter ATP-binding protein</fullName>
    </submittedName>
</protein>
<dbReference type="PROSITE" id="PS00211">
    <property type="entry name" value="ABC_TRANSPORTER_1"/>
    <property type="match status" value="1"/>
</dbReference>
<dbReference type="InterPro" id="IPR050319">
    <property type="entry name" value="ABC_transp_ATP-bind"/>
</dbReference>
<name>A0ABW4SEL4_9BACL</name>
<dbReference type="CDD" id="cd03257">
    <property type="entry name" value="ABC_NikE_OppD_transporters"/>
    <property type="match status" value="1"/>
</dbReference>
<dbReference type="EMBL" id="JBHUGI010000021">
    <property type="protein sequence ID" value="MFD1927883.1"/>
    <property type="molecule type" value="Genomic_DNA"/>
</dbReference>
<comment type="similarity">
    <text evidence="1">Belongs to the ABC transporter superfamily.</text>
</comment>
<evidence type="ECO:0000259" key="5">
    <source>
        <dbReference type="PROSITE" id="PS50893"/>
    </source>
</evidence>
<dbReference type="SUPFAM" id="SSF52540">
    <property type="entry name" value="P-loop containing nucleoside triphosphate hydrolases"/>
    <property type="match status" value="1"/>
</dbReference>
<evidence type="ECO:0000313" key="6">
    <source>
        <dbReference type="EMBL" id="MFD1927883.1"/>
    </source>
</evidence>
<proteinExistence type="inferred from homology"/>
<dbReference type="GO" id="GO:0005524">
    <property type="term" value="F:ATP binding"/>
    <property type="evidence" value="ECO:0007669"/>
    <property type="project" value="UniProtKB-KW"/>
</dbReference>
<comment type="caution">
    <text evidence="6">The sequence shown here is derived from an EMBL/GenBank/DDBJ whole genome shotgun (WGS) entry which is preliminary data.</text>
</comment>
<dbReference type="SMART" id="SM00382">
    <property type="entry name" value="AAA"/>
    <property type="match status" value="1"/>
</dbReference>